<keyword evidence="11 13" id="KW-0472">Membrane</keyword>
<evidence type="ECO:0000256" key="11">
    <source>
        <dbReference type="ARBA" id="ARBA00023136"/>
    </source>
</evidence>
<dbReference type="InterPro" id="IPR036942">
    <property type="entry name" value="Beta-barrel_TonB_sf"/>
</dbReference>
<reference evidence="18" key="1">
    <citation type="submission" date="2019-12" db="EMBL/GenBank/DDBJ databases">
        <title>High-Quality draft genome sequences of three cyanobacteria isolated from the limestone walls of the Old Cathedral of Coimbra.</title>
        <authorList>
            <person name="Tiago I."/>
            <person name="Soares F."/>
            <person name="Portugal A."/>
        </authorList>
    </citation>
    <scope>NUCLEOTIDE SEQUENCE</scope>
    <source>
        <strain evidence="18">A</strain>
    </source>
</reference>
<accession>A0A8J7Z8E0</accession>
<name>A0A8J7Z8E0_9CYAN</name>
<keyword evidence="7" id="KW-0732">Signal</keyword>
<dbReference type="PROSITE" id="PS52016">
    <property type="entry name" value="TONB_DEPENDENT_REC_3"/>
    <property type="match status" value="1"/>
</dbReference>
<dbReference type="InterPro" id="IPR021731">
    <property type="entry name" value="AMIN_dom"/>
</dbReference>
<dbReference type="Pfam" id="PF07715">
    <property type="entry name" value="Plug"/>
    <property type="match status" value="1"/>
</dbReference>
<organism evidence="18 19">
    <name type="scientific">Myxacorys almedinensis A</name>
    <dbReference type="NCBI Taxonomy" id="2690445"/>
    <lineage>
        <taxon>Bacteria</taxon>
        <taxon>Bacillati</taxon>
        <taxon>Cyanobacteriota</taxon>
        <taxon>Cyanophyceae</taxon>
        <taxon>Leptolyngbyales</taxon>
        <taxon>Leptolyngbyaceae</taxon>
        <taxon>Myxacorys</taxon>
        <taxon>Myxacorys almedinensis</taxon>
    </lineage>
</organism>
<keyword evidence="9" id="KW-0406">Ion transport</keyword>
<dbReference type="EMBL" id="WVIE01000008">
    <property type="protein sequence ID" value="NDJ17355.1"/>
    <property type="molecule type" value="Genomic_DNA"/>
</dbReference>
<dbReference type="GO" id="GO:0015891">
    <property type="term" value="P:siderophore transport"/>
    <property type="evidence" value="ECO:0007669"/>
    <property type="project" value="InterPro"/>
</dbReference>
<dbReference type="PANTHER" id="PTHR32552">
    <property type="entry name" value="FERRICHROME IRON RECEPTOR-RELATED"/>
    <property type="match status" value="1"/>
</dbReference>
<evidence type="ECO:0000256" key="4">
    <source>
        <dbReference type="ARBA" id="ARBA00022452"/>
    </source>
</evidence>
<keyword evidence="5" id="KW-0410">Iron transport</keyword>
<keyword evidence="8" id="KW-0408">Iron</keyword>
<dbReference type="Gene3D" id="2.40.170.20">
    <property type="entry name" value="TonB-dependent receptor, beta-barrel domain"/>
    <property type="match status" value="1"/>
</dbReference>
<feature type="domain" description="AMIN" evidence="17">
    <location>
        <begin position="93"/>
        <end position="185"/>
    </location>
</feature>
<evidence type="ECO:0000259" key="16">
    <source>
        <dbReference type="Pfam" id="PF07715"/>
    </source>
</evidence>
<dbReference type="CDD" id="cd01347">
    <property type="entry name" value="ligand_gated_channel"/>
    <property type="match status" value="1"/>
</dbReference>
<dbReference type="Proteomes" id="UP000646053">
    <property type="component" value="Unassembled WGS sequence"/>
</dbReference>
<comment type="subcellular location">
    <subcellularLocation>
        <location evidence="1 13">Cell outer membrane</location>
        <topology evidence="1 13">Multi-pass membrane protein</topology>
    </subcellularLocation>
</comment>
<keyword evidence="6 13" id="KW-0812">Transmembrane</keyword>
<gene>
    <name evidence="18" type="ORF">GS601_08630</name>
</gene>
<keyword evidence="10 14" id="KW-0798">TonB box</keyword>
<evidence type="ECO:0000256" key="8">
    <source>
        <dbReference type="ARBA" id="ARBA00023004"/>
    </source>
</evidence>
<evidence type="ECO:0000256" key="3">
    <source>
        <dbReference type="ARBA" id="ARBA00022448"/>
    </source>
</evidence>
<dbReference type="GO" id="GO:0015344">
    <property type="term" value="F:siderophore uptake transmembrane transporter activity"/>
    <property type="evidence" value="ECO:0007669"/>
    <property type="project" value="TreeGrafter"/>
</dbReference>
<keyword evidence="4 13" id="KW-1134">Transmembrane beta strand</keyword>
<dbReference type="GO" id="GO:0038023">
    <property type="term" value="F:signaling receptor activity"/>
    <property type="evidence" value="ECO:0007669"/>
    <property type="project" value="InterPro"/>
</dbReference>
<evidence type="ECO:0000256" key="12">
    <source>
        <dbReference type="ARBA" id="ARBA00023237"/>
    </source>
</evidence>
<evidence type="ECO:0000256" key="2">
    <source>
        <dbReference type="ARBA" id="ARBA00009810"/>
    </source>
</evidence>
<sequence length="869" mass="96016">MSRVQFYRWSVVLVSSLVSGLVLPGGAEERSPLTPLKKVGTEQRLEVPLLKGDLGGSKPTDQATMSHLRPRPATTVKEWVAQIEAATVQITGVTLNRTDTGLEIVLQTAEGKPLQVDATKFRTEGTSLIADIPNAVLALPTGQEFVADNPVADVTTIRIAQQDANTIRVSVTGNNALPKSEVTLKAGGLAYSLNPDADEPDEEIVATGERRETYRVPNASTATRTDTPLRDIPQSIQVVPEAVLRDQNVVHLEEVLRNVPSGNQISPSTQSDSITSLRGFPIFPLGGNFLRNGLRERLGAVPVIFTNIDRIEFLQGPASVLFGPGNPGGTINLITKQPLREPFYSLDATIGSFDFYQVAADLSGPLNDSRNVLYRLNASYLDRNSFIDIFEENQFFVAPVLSWAIGDSTKLTIEGDYTDSQTSYVPGLPAVGTVLPNPNGRIPRNRYLGEPDTALNTTIARIGYSLEHQFSNDWSLKNAFRFSSLRLDEVSINPDSLEPNNRTLNRFSRFTDIENDAYELALDLTGNFSTGSIEHQLILGANLGRTYFDIRDSFGSVAPIDLFNPVYGQPFETPPLTRINTFIRKDLGIYVQDQVTLLENLKLLLGVRFDIFDQTDRFFRASTGITESNNQSGSAFSPRVGIVYQPIRPISLYASYTSSFVPVIGVAFDGSEFQPERGTQYEVGIKADVNDRLSTTLAFYNLTRSNALTSDPDNQGFSIQTGEQRSRGVELNVAGEILPGWNITAGYAYTNARITRDNDLPVGNRLDNVPENSFNLWTTYQIQQGTLRGLGFGLGLFYVGERQANLDNTFSLPSYLRTDATIFYQRDRLRASLNFQNLFNVDYFQSSYGELEVFPGEPFTVQGKISWEF</sequence>
<dbReference type="InterPro" id="IPR000531">
    <property type="entry name" value="Beta-barrel_TonB"/>
</dbReference>
<keyword evidence="18" id="KW-0675">Receptor</keyword>
<keyword evidence="19" id="KW-1185">Reference proteome</keyword>
<dbReference type="InterPro" id="IPR010105">
    <property type="entry name" value="TonB_sidphr_rcpt"/>
</dbReference>
<evidence type="ECO:0000256" key="6">
    <source>
        <dbReference type="ARBA" id="ARBA00022692"/>
    </source>
</evidence>
<dbReference type="InterPro" id="IPR012910">
    <property type="entry name" value="Plug_dom"/>
</dbReference>
<evidence type="ECO:0000256" key="7">
    <source>
        <dbReference type="ARBA" id="ARBA00022729"/>
    </source>
</evidence>
<evidence type="ECO:0000256" key="14">
    <source>
        <dbReference type="RuleBase" id="RU003357"/>
    </source>
</evidence>
<protein>
    <submittedName>
        <fullName evidence="18">TonB-dependent siderophore receptor</fullName>
    </submittedName>
</protein>
<evidence type="ECO:0000259" key="17">
    <source>
        <dbReference type="Pfam" id="PF11741"/>
    </source>
</evidence>
<evidence type="ECO:0000256" key="5">
    <source>
        <dbReference type="ARBA" id="ARBA00022496"/>
    </source>
</evidence>
<dbReference type="PANTHER" id="PTHR32552:SF68">
    <property type="entry name" value="FERRICHROME OUTER MEMBRANE TRANSPORTER_PHAGE RECEPTOR"/>
    <property type="match status" value="1"/>
</dbReference>
<feature type="domain" description="TonB-dependent receptor plug" evidence="16">
    <location>
        <begin position="229"/>
        <end position="330"/>
    </location>
</feature>
<dbReference type="Pfam" id="PF00593">
    <property type="entry name" value="TonB_dep_Rec_b-barrel"/>
    <property type="match status" value="1"/>
</dbReference>
<evidence type="ECO:0000313" key="18">
    <source>
        <dbReference type="EMBL" id="NDJ17355.1"/>
    </source>
</evidence>
<evidence type="ECO:0000256" key="1">
    <source>
        <dbReference type="ARBA" id="ARBA00004571"/>
    </source>
</evidence>
<feature type="domain" description="TonB-dependent receptor-like beta-barrel" evidence="15">
    <location>
        <begin position="403"/>
        <end position="838"/>
    </location>
</feature>
<comment type="similarity">
    <text evidence="2 13 14">Belongs to the TonB-dependent receptor family.</text>
</comment>
<dbReference type="GO" id="GO:0009279">
    <property type="term" value="C:cell outer membrane"/>
    <property type="evidence" value="ECO:0007669"/>
    <property type="project" value="UniProtKB-SubCell"/>
</dbReference>
<keyword evidence="3 13" id="KW-0813">Transport</keyword>
<comment type="caution">
    <text evidence="18">The sequence shown here is derived from an EMBL/GenBank/DDBJ whole genome shotgun (WGS) entry which is preliminary data.</text>
</comment>
<keyword evidence="12 13" id="KW-0998">Cell outer membrane</keyword>
<evidence type="ECO:0000256" key="9">
    <source>
        <dbReference type="ARBA" id="ARBA00023065"/>
    </source>
</evidence>
<evidence type="ECO:0000256" key="10">
    <source>
        <dbReference type="ARBA" id="ARBA00023077"/>
    </source>
</evidence>
<dbReference type="FunFam" id="2.40.170.20:FF:000005">
    <property type="entry name" value="TonB-dependent siderophore receptor"/>
    <property type="match status" value="1"/>
</dbReference>
<dbReference type="NCBIfam" id="TIGR01783">
    <property type="entry name" value="TonB-siderophor"/>
    <property type="match status" value="1"/>
</dbReference>
<dbReference type="Pfam" id="PF11741">
    <property type="entry name" value="AMIN"/>
    <property type="match status" value="1"/>
</dbReference>
<dbReference type="InterPro" id="IPR037066">
    <property type="entry name" value="Plug_dom_sf"/>
</dbReference>
<dbReference type="InterPro" id="IPR039426">
    <property type="entry name" value="TonB-dep_rcpt-like"/>
</dbReference>
<proteinExistence type="inferred from homology"/>
<dbReference type="AlphaFoldDB" id="A0A8J7Z8E0"/>
<evidence type="ECO:0000313" key="19">
    <source>
        <dbReference type="Proteomes" id="UP000646053"/>
    </source>
</evidence>
<dbReference type="SUPFAM" id="SSF56935">
    <property type="entry name" value="Porins"/>
    <property type="match status" value="1"/>
</dbReference>
<evidence type="ECO:0000256" key="13">
    <source>
        <dbReference type="PROSITE-ProRule" id="PRU01360"/>
    </source>
</evidence>
<dbReference type="Gene3D" id="2.170.130.10">
    <property type="entry name" value="TonB-dependent receptor, plug domain"/>
    <property type="match status" value="1"/>
</dbReference>
<evidence type="ECO:0000259" key="15">
    <source>
        <dbReference type="Pfam" id="PF00593"/>
    </source>
</evidence>